<dbReference type="EMBL" id="CP102774">
    <property type="protein sequence ID" value="UZF86823.1"/>
    <property type="molecule type" value="Genomic_DNA"/>
</dbReference>
<reference evidence="1" key="1">
    <citation type="submission" date="2022-08" db="EMBL/GenBank/DDBJ databases">
        <title>Complete Genome Sequences of 2 Bosea sp. soil isolates.</title>
        <authorList>
            <person name="Alvarez Arevalo M."/>
            <person name="Sterndorff E.B."/>
            <person name="Faurdal D."/>
            <person name="Joergensen T.S."/>
            <person name="Weber T."/>
        </authorList>
    </citation>
    <scope>NUCLEOTIDE SEQUENCE</scope>
    <source>
        <strain evidence="1">NBC_00436</strain>
    </source>
</reference>
<proteinExistence type="predicted"/>
<sequence length="261" mass="28187">MSHVALARHFYAVRSGRPGLSRREFLEDLQPLGLASRNTAAAFFDEVLHYGIVQPAPAAGRASDLVVPAPATLSALMEWFALHLDALDRVDGGSRLAQLRRAPEHMLITMQPLVAASLLGNPTIRRPPRSYAIFASIDDGGSLMDRLIAGLDADASQHEARARTNVTSISALVQRLDLSRTHAGRTIAAAAAMGALGWDGTPGRSRLWLSQAFRNEYALMQAMKLAIIDDAFGVTVGRDEPMMEADMPGRTADDAWTSPPH</sequence>
<protein>
    <submittedName>
        <fullName evidence="1">Uncharacterized protein</fullName>
    </submittedName>
</protein>
<organism evidence="1">
    <name type="scientific">Bosea sp. NBC_00436</name>
    <dbReference type="NCBI Taxonomy" id="2969620"/>
    <lineage>
        <taxon>Bacteria</taxon>
        <taxon>Pseudomonadati</taxon>
        <taxon>Pseudomonadota</taxon>
        <taxon>Alphaproteobacteria</taxon>
        <taxon>Hyphomicrobiales</taxon>
        <taxon>Boseaceae</taxon>
        <taxon>Bosea</taxon>
    </lineage>
</organism>
<name>A0A9E7ZKH0_9HYPH</name>
<gene>
    <name evidence="1" type="ORF">NWE54_24220</name>
</gene>
<dbReference type="AlphaFoldDB" id="A0A9E7ZKH0"/>
<accession>A0A9E7ZKH0</accession>
<evidence type="ECO:0000313" key="1">
    <source>
        <dbReference type="EMBL" id="UZF86823.1"/>
    </source>
</evidence>